<dbReference type="SUPFAM" id="SSF53474">
    <property type="entry name" value="alpha/beta-Hydrolases"/>
    <property type="match status" value="1"/>
</dbReference>
<evidence type="ECO:0000313" key="4">
    <source>
        <dbReference type="Proteomes" id="UP000323142"/>
    </source>
</evidence>
<reference evidence="3 4" key="2">
    <citation type="submission" date="2019-09" db="EMBL/GenBank/DDBJ databases">
        <authorList>
            <person name="Jin C."/>
        </authorList>
    </citation>
    <scope>NUCLEOTIDE SEQUENCE [LARGE SCALE GENOMIC DNA]</scope>
    <source>
        <strain evidence="3 4">BN140002</strain>
    </source>
</reference>
<comment type="caution">
    <text evidence="3">The sequence shown here is derived from an EMBL/GenBank/DDBJ whole genome shotgun (WGS) entry which is preliminary data.</text>
</comment>
<keyword evidence="1" id="KW-0472">Membrane</keyword>
<feature type="transmembrane region" description="Helical" evidence="1">
    <location>
        <begin position="269"/>
        <end position="293"/>
    </location>
</feature>
<dbReference type="AlphaFoldDB" id="A0A5B2VCC1"/>
<dbReference type="Gene3D" id="3.40.50.1820">
    <property type="entry name" value="alpha/beta hydrolase"/>
    <property type="match status" value="1"/>
</dbReference>
<keyword evidence="1" id="KW-0812">Transmembrane</keyword>
<dbReference type="InterPro" id="IPR029058">
    <property type="entry name" value="AB_hydrolase_fold"/>
</dbReference>
<organism evidence="3 4">
    <name type="scientific">Salinarimonas soli</name>
    <dbReference type="NCBI Taxonomy" id="1638099"/>
    <lineage>
        <taxon>Bacteria</taxon>
        <taxon>Pseudomonadati</taxon>
        <taxon>Pseudomonadota</taxon>
        <taxon>Alphaproteobacteria</taxon>
        <taxon>Hyphomicrobiales</taxon>
        <taxon>Salinarimonadaceae</taxon>
        <taxon>Salinarimonas</taxon>
    </lineage>
</organism>
<dbReference type="Pfam" id="PF12697">
    <property type="entry name" value="Abhydrolase_6"/>
    <property type="match status" value="1"/>
</dbReference>
<sequence length="435" mass="48524">MSKEICGVDDIHIILVHGTFSTSAVWAAEESKFRKVLSATLKESKCNYKFHVVDWDGNNVVTSRRLASLAIQSVISSLPPSAKFLLIGHSHGGSAISYLLKTRADLGERLAGVVYMSTPFIALRLRRRVPDTLIATSFLWGLGVYVAIGVFFGWLEWQLSIPANFPYLVPINLFASILIGLYIIQFLLKRRRLIVRADSLYMKRLNMTAQEQDTCDLPFMEQSIFIRTTGDEASAALSFIQFLSLIALKIGDITDGVISSSVRYLEKFVAYWPTFFLLVGSLATIQIWIIYYARICLSYGEFLSPGDAFSGYHINFIFINNAFTQGSSDILAFPGITIGALFILISILMFFTILIRGSISTITLFAFGVTYFRYASLLDLAVEPAPYGASNLHHVQWPTQGEEEAPLNHSNVYSNQSAVELIGHWILDRTSNLSS</sequence>
<feature type="transmembrane region" description="Helical" evidence="1">
    <location>
        <begin position="133"/>
        <end position="155"/>
    </location>
</feature>
<feature type="transmembrane region" description="Helical" evidence="1">
    <location>
        <begin position="167"/>
        <end position="188"/>
    </location>
</feature>
<dbReference type="RefSeq" id="WP_149820156.1">
    <property type="nucleotide sequence ID" value="NZ_VUOA01000033.1"/>
</dbReference>
<gene>
    <name evidence="3" type="ORF">F0L46_18205</name>
</gene>
<proteinExistence type="predicted"/>
<dbReference type="OrthoDB" id="8240333at2"/>
<keyword evidence="4" id="KW-1185">Reference proteome</keyword>
<feature type="domain" description="AB hydrolase-1" evidence="2">
    <location>
        <begin position="13"/>
        <end position="154"/>
    </location>
</feature>
<protein>
    <recommendedName>
        <fullName evidence="2">AB hydrolase-1 domain-containing protein</fullName>
    </recommendedName>
</protein>
<evidence type="ECO:0000256" key="1">
    <source>
        <dbReference type="SAM" id="Phobius"/>
    </source>
</evidence>
<name>A0A5B2VCC1_9HYPH</name>
<dbReference type="Proteomes" id="UP000323142">
    <property type="component" value="Unassembled WGS sequence"/>
</dbReference>
<accession>A0A5B2VCC1</accession>
<dbReference type="EMBL" id="VUOA01000033">
    <property type="protein sequence ID" value="KAA2235757.1"/>
    <property type="molecule type" value="Genomic_DNA"/>
</dbReference>
<dbReference type="InterPro" id="IPR000073">
    <property type="entry name" value="AB_hydrolase_1"/>
</dbReference>
<evidence type="ECO:0000259" key="2">
    <source>
        <dbReference type="Pfam" id="PF12697"/>
    </source>
</evidence>
<reference evidence="3 4" key="1">
    <citation type="submission" date="2019-09" db="EMBL/GenBank/DDBJ databases">
        <title>Salinarimonas rosea gen. nov., sp. nov., a new member of the a-2 subgroup of the Proteobacteria.</title>
        <authorList>
            <person name="Liu J."/>
        </authorList>
    </citation>
    <scope>NUCLEOTIDE SEQUENCE [LARGE SCALE GENOMIC DNA]</scope>
    <source>
        <strain evidence="3 4">BN140002</strain>
    </source>
</reference>
<feature type="transmembrane region" description="Helical" evidence="1">
    <location>
        <begin position="330"/>
        <end position="355"/>
    </location>
</feature>
<evidence type="ECO:0000313" key="3">
    <source>
        <dbReference type="EMBL" id="KAA2235757.1"/>
    </source>
</evidence>
<keyword evidence="1" id="KW-1133">Transmembrane helix</keyword>